<dbReference type="SUPFAM" id="SSF52833">
    <property type="entry name" value="Thioredoxin-like"/>
    <property type="match status" value="1"/>
</dbReference>
<dbReference type="InterPro" id="IPR002109">
    <property type="entry name" value="Glutaredoxin"/>
</dbReference>
<evidence type="ECO:0000259" key="9">
    <source>
        <dbReference type="Pfam" id="PF00462"/>
    </source>
</evidence>
<evidence type="ECO:0000256" key="4">
    <source>
        <dbReference type="ARBA" id="ARBA00023004"/>
    </source>
</evidence>
<dbReference type="NCBIfam" id="TIGR00365">
    <property type="entry name" value="Grx4 family monothiol glutaredoxin"/>
    <property type="match status" value="1"/>
</dbReference>
<keyword evidence="10" id="KW-0934">Plastid</keyword>
<sequence>MNNNIYSYINELIREHKIIVFMKGEKLMPMCGFSNTVIEILNSFNIDYHIINVLKNDKIRKDIKIYSQWPTIPQVYINGEFIGGADIIMDLYQKLQLQEILERSMNS</sequence>
<keyword evidence="10" id="KW-0150">Chloroplast</keyword>
<reference evidence="10" key="2">
    <citation type="submission" date="2021-04" db="EMBL/GenBank/DDBJ databases">
        <title>Sarcopeltis skottsbergii and Sarcopeltis antarctica (Gigartinaceae, Rhodophyta), a new genus and new species from Antarctica.</title>
        <authorList>
            <person name="Leister G."/>
            <person name="Gabrielson P."/>
            <person name="Hommersand M."/>
        </authorList>
    </citation>
    <scope>NUCLEOTIDE SEQUENCE</scope>
</reference>
<dbReference type="InterPro" id="IPR004480">
    <property type="entry name" value="Monothiol_GRX-rel"/>
</dbReference>
<gene>
    <name evidence="10" type="primary">ycf64</name>
</gene>
<dbReference type="PANTHER" id="PTHR10293:SF72">
    <property type="entry name" value="MONOTHIOL GLUTAREDOXIN-S14, CHLOROPLASTIC"/>
    <property type="match status" value="1"/>
</dbReference>
<evidence type="ECO:0000256" key="5">
    <source>
        <dbReference type="ARBA" id="ARBA00023014"/>
    </source>
</evidence>
<dbReference type="Gene3D" id="3.40.30.10">
    <property type="entry name" value="Glutaredoxin"/>
    <property type="match status" value="1"/>
</dbReference>
<dbReference type="CDD" id="cd03028">
    <property type="entry name" value="GRX_PICOT_like"/>
    <property type="match status" value="1"/>
</dbReference>
<dbReference type="InterPro" id="IPR014434">
    <property type="entry name" value="Monothiol_GRX"/>
</dbReference>
<protein>
    <recommendedName>
        <fullName evidence="7">Glutaredoxin</fullName>
    </recommendedName>
</protein>
<name>A0A7M3VH88_SARSK</name>
<reference evidence="10" key="1">
    <citation type="submission" date="2020-02" db="EMBL/GenBank/DDBJ databases">
        <authorList>
            <person name="Hughey J.R."/>
        </authorList>
    </citation>
    <scope>NUCLEOTIDE SEQUENCE</scope>
</reference>
<dbReference type="GO" id="GO:0051537">
    <property type="term" value="F:2 iron, 2 sulfur cluster binding"/>
    <property type="evidence" value="ECO:0007669"/>
    <property type="project" value="UniProtKB-KW"/>
</dbReference>
<dbReference type="EMBL" id="MT032182">
    <property type="protein sequence ID" value="QOS04673.1"/>
    <property type="molecule type" value="Genomic_DNA"/>
</dbReference>
<dbReference type="PANTHER" id="PTHR10293">
    <property type="entry name" value="GLUTAREDOXIN FAMILY MEMBER"/>
    <property type="match status" value="1"/>
</dbReference>
<keyword evidence="5 8" id="KW-0411">Iron-sulfur</keyword>
<proteinExistence type="inferred from homology"/>
<evidence type="ECO:0000256" key="2">
    <source>
        <dbReference type="ARBA" id="ARBA00022714"/>
    </source>
</evidence>
<keyword evidence="3 8" id="KW-0479">Metal-binding</keyword>
<evidence type="ECO:0000256" key="8">
    <source>
        <dbReference type="PIRSR" id="PIRSR005894-2"/>
    </source>
</evidence>
<dbReference type="Pfam" id="PF00462">
    <property type="entry name" value="Glutaredoxin"/>
    <property type="match status" value="1"/>
</dbReference>
<dbReference type="InterPro" id="IPR036249">
    <property type="entry name" value="Thioredoxin-like_sf"/>
</dbReference>
<comment type="similarity">
    <text evidence="1 7">Belongs to the glutaredoxin family. Monothiol subfamily.</text>
</comment>
<evidence type="ECO:0000256" key="7">
    <source>
        <dbReference type="PIRNR" id="PIRNR005894"/>
    </source>
</evidence>
<dbReference type="FunFam" id="3.40.30.10:FF:000005">
    <property type="entry name" value="Glutaredoxin 5"/>
    <property type="match status" value="1"/>
</dbReference>
<keyword evidence="6" id="KW-0676">Redox-active center</keyword>
<organism evidence="10">
    <name type="scientific">Sarcopeltis skottsbergii</name>
    <name type="common">Red alga</name>
    <name type="synonym">Gigartina skottsbergii</name>
    <dbReference type="NCBI Taxonomy" id="2765380"/>
    <lineage>
        <taxon>Eukaryota</taxon>
        <taxon>Rhodophyta</taxon>
        <taxon>Florideophyceae</taxon>
        <taxon>Rhodymeniophycidae</taxon>
        <taxon>Gigartinales</taxon>
        <taxon>Gigartinaceae</taxon>
        <taxon>Sarcopeltis</taxon>
    </lineage>
</organism>
<accession>A0A7M3VH88</accession>
<feature type="domain" description="Glutaredoxin" evidence="9">
    <location>
        <begin position="18"/>
        <end position="82"/>
    </location>
</feature>
<evidence type="ECO:0000313" key="10">
    <source>
        <dbReference type="EMBL" id="QOS04673.1"/>
    </source>
</evidence>
<keyword evidence="2 8" id="KW-0001">2Fe-2S</keyword>
<dbReference type="PIRSF" id="PIRSF005894">
    <property type="entry name" value="Monothiol_GRX"/>
    <property type="match status" value="1"/>
</dbReference>
<dbReference type="GO" id="GO:0015036">
    <property type="term" value="F:disulfide oxidoreductase activity"/>
    <property type="evidence" value="ECO:0007669"/>
    <property type="project" value="InterPro"/>
</dbReference>
<geneLocation type="chloroplast" evidence="10"/>
<feature type="binding site" evidence="8">
    <location>
        <position position="31"/>
    </location>
    <ligand>
        <name>[2Fe-2S] cluster</name>
        <dbReference type="ChEBI" id="CHEBI:190135"/>
        <note>ligand shared between dimeric partners</note>
    </ligand>
</feature>
<dbReference type="AlphaFoldDB" id="A0A7M3VH88"/>
<dbReference type="PROSITE" id="PS51354">
    <property type="entry name" value="GLUTAREDOXIN_2"/>
    <property type="match status" value="1"/>
</dbReference>
<dbReference type="GO" id="GO:0046872">
    <property type="term" value="F:metal ion binding"/>
    <property type="evidence" value="ECO:0007669"/>
    <property type="project" value="UniProtKB-KW"/>
</dbReference>
<evidence type="ECO:0000256" key="1">
    <source>
        <dbReference type="ARBA" id="ARBA00009630"/>
    </source>
</evidence>
<evidence type="ECO:0000256" key="3">
    <source>
        <dbReference type="ARBA" id="ARBA00022723"/>
    </source>
</evidence>
<keyword evidence="4 8" id="KW-0408">Iron</keyword>
<evidence type="ECO:0000256" key="6">
    <source>
        <dbReference type="ARBA" id="ARBA00023284"/>
    </source>
</evidence>
<dbReference type="InterPro" id="IPR033658">
    <property type="entry name" value="GRX_PICOT-like"/>
</dbReference>